<dbReference type="CDD" id="cd08507">
    <property type="entry name" value="PBP2_SgrR_like"/>
    <property type="match status" value="1"/>
</dbReference>
<sequence length="596" mass="69713">MKCKEHYLTILLSMPSPPHKGSTVTITVETLADMLFCTTRNVKLIMRKLVEEGLVAWTAGVGRGNPSQMTILRELDEVIDEYFRELLAKGRMKEAIELMAHKAMPQATRERLRVLLDNQFGFQVEETPSSRLDVLRVTRGRKLATLDPAFVFSATEAYFLEQIFDTLLVFDPTKKRFLPSIAHAWESNTEGSQWTFYLRKAVRFHHGRVLTAKDVQYSLERIRTVQSISRWQYEDIERIEVESDTIITFHLRQPNRFFLHYMSSVTMSILPHDVVFDERAIIGTGPFRMTENSEQVLVVEAFDDYFGHRALLDRVESWYMPERARDERQYMLPFADDAHAEQTDQDAYFEYREQGCRYLIFNFKKSGVLHQLKFRQAMRIVYDRLALIRDLKGTRHLPADSFLPEKSSQALFVEQSLEQARALLAESGYNGETLRLYYYDKRDENSDATWLQERCAAIGLSLSLHPLCITTFLDAGTVEDADMMLSGEVLESDVEWGMLRLFKDEGTAFFRFLNESQRELIDTHLHDFVHLQAEKERNDVFDRIEQLVREELWVLYGVHMKRTPSYHRSLNGVKLDSFGWIDFSKLWIKPAERMEH</sequence>
<keyword evidence="1" id="KW-0238">DNA-binding</keyword>
<dbReference type="Gene3D" id="3.10.105.10">
    <property type="entry name" value="Dipeptide-binding Protein, Domain 3"/>
    <property type="match status" value="1"/>
</dbReference>
<evidence type="ECO:0000256" key="1">
    <source>
        <dbReference type="ARBA" id="ARBA00023125"/>
    </source>
</evidence>
<comment type="caution">
    <text evidence="4">The sequence shown here is derived from an EMBL/GenBank/DDBJ whole genome shotgun (WGS) entry which is preliminary data.</text>
</comment>
<dbReference type="Pfam" id="PF12793">
    <property type="entry name" value="SgrR_N"/>
    <property type="match status" value="1"/>
</dbReference>
<dbReference type="GO" id="GO:1904680">
    <property type="term" value="F:peptide transmembrane transporter activity"/>
    <property type="evidence" value="ECO:0007669"/>
    <property type="project" value="TreeGrafter"/>
</dbReference>
<keyword evidence="5" id="KW-1185">Reference proteome</keyword>
<reference evidence="4 5" key="1">
    <citation type="submission" date="2018-10" db="EMBL/GenBank/DDBJ databases">
        <title>Phylogenomics of Brevibacillus.</title>
        <authorList>
            <person name="Dunlap C."/>
        </authorList>
    </citation>
    <scope>NUCLEOTIDE SEQUENCE [LARGE SCALE GENOMIC DNA]</scope>
    <source>
        <strain evidence="4 5">JCM 15716</strain>
    </source>
</reference>
<evidence type="ECO:0000259" key="3">
    <source>
        <dbReference type="Pfam" id="PF12793"/>
    </source>
</evidence>
<dbReference type="PANTHER" id="PTHR30290">
    <property type="entry name" value="PERIPLASMIC BINDING COMPONENT OF ABC TRANSPORTER"/>
    <property type="match status" value="1"/>
</dbReference>
<dbReference type="PANTHER" id="PTHR30290:SF72">
    <property type="entry name" value="HTH-TYPE TRANSCRIPTIONAL REGULATOR SGRR"/>
    <property type="match status" value="1"/>
</dbReference>
<evidence type="ECO:0000259" key="2">
    <source>
        <dbReference type="Pfam" id="PF00496"/>
    </source>
</evidence>
<dbReference type="AlphaFoldDB" id="A0A3M8D9T1"/>
<feature type="domain" description="Transcriptional regulator SgrR N-terminal HTH" evidence="3">
    <location>
        <begin position="20"/>
        <end position="103"/>
    </location>
</feature>
<proteinExistence type="predicted"/>
<dbReference type="SUPFAM" id="SSF53850">
    <property type="entry name" value="Periplasmic binding protein-like II"/>
    <property type="match status" value="1"/>
</dbReference>
<accession>A0A3M8D9T1</accession>
<dbReference type="InterPro" id="IPR039424">
    <property type="entry name" value="SBP_5"/>
</dbReference>
<dbReference type="Pfam" id="PF00496">
    <property type="entry name" value="SBP_bac_5"/>
    <property type="match status" value="1"/>
</dbReference>
<evidence type="ECO:0000313" key="5">
    <source>
        <dbReference type="Proteomes" id="UP000271031"/>
    </source>
</evidence>
<organism evidence="4 5">
    <name type="scientific">Brevibacillus fluminis</name>
    <dbReference type="NCBI Taxonomy" id="511487"/>
    <lineage>
        <taxon>Bacteria</taxon>
        <taxon>Bacillati</taxon>
        <taxon>Bacillota</taxon>
        <taxon>Bacilli</taxon>
        <taxon>Bacillales</taxon>
        <taxon>Paenibacillaceae</taxon>
        <taxon>Brevibacillus</taxon>
    </lineage>
</organism>
<feature type="domain" description="Solute-binding protein family 5" evidence="2">
    <location>
        <begin position="179"/>
        <end position="495"/>
    </location>
</feature>
<dbReference type="GO" id="GO:0015833">
    <property type="term" value="P:peptide transport"/>
    <property type="evidence" value="ECO:0007669"/>
    <property type="project" value="TreeGrafter"/>
</dbReference>
<dbReference type="InterPro" id="IPR025370">
    <property type="entry name" value="SgrR_HTH_N"/>
</dbReference>
<dbReference type="RefSeq" id="WP_122919945.1">
    <property type="nucleotide sequence ID" value="NZ_RHHQ01000017.1"/>
</dbReference>
<dbReference type="EMBL" id="RHHQ01000017">
    <property type="protein sequence ID" value="RNB84663.1"/>
    <property type="molecule type" value="Genomic_DNA"/>
</dbReference>
<evidence type="ECO:0000313" key="4">
    <source>
        <dbReference type="EMBL" id="RNB84663.1"/>
    </source>
</evidence>
<name>A0A3M8D9T1_9BACL</name>
<dbReference type="OrthoDB" id="5894719at2"/>
<dbReference type="InterPro" id="IPR000914">
    <property type="entry name" value="SBP_5_dom"/>
</dbReference>
<dbReference type="Proteomes" id="UP000271031">
    <property type="component" value="Unassembled WGS sequence"/>
</dbReference>
<gene>
    <name evidence="4" type="ORF">EDM56_21400</name>
</gene>
<dbReference type="Gene3D" id="3.40.190.10">
    <property type="entry name" value="Periplasmic binding protein-like II"/>
    <property type="match status" value="1"/>
</dbReference>
<dbReference type="GO" id="GO:0003677">
    <property type="term" value="F:DNA binding"/>
    <property type="evidence" value="ECO:0007669"/>
    <property type="project" value="UniProtKB-KW"/>
</dbReference>
<protein>
    <submittedName>
        <fullName evidence="4">SgrR family transcriptional regulator</fullName>
    </submittedName>
</protein>